<sequence length="62" mass="7428">MKEIAKPFVERLLYEFSALSKEQQDQFLVGVDNYIFASPVQRKGLRERWQRRLPPKDFLANE</sequence>
<evidence type="ECO:0000313" key="1">
    <source>
        <dbReference type="EMBL" id="MET3654799.1"/>
    </source>
</evidence>
<proteinExistence type="predicted"/>
<dbReference type="RefSeq" id="WP_354016129.1">
    <property type="nucleotide sequence ID" value="NZ_JBEPMU010000009.1"/>
</dbReference>
<protein>
    <submittedName>
        <fullName evidence="1">Uncharacterized protein</fullName>
    </submittedName>
</protein>
<reference evidence="1 2" key="1">
    <citation type="submission" date="2024-06" db="EMBL/GenBank/DDBJ databases">
        <title>Sorghum-associated microbial communities from plants grown in Nebraska, USA.</title>
        <authorList>
            <person name="Schachtman D."/>
        </authorList>
    </citation>
    <scope>NUCLEOTIDE SEQUENCE [LARGE SCALE GENOMIC DNA]</scope>
    <source>
        <strain evidence="1 2">1073</strain>
    </source>
</reference>
<organism evidence="1 2">
    <name type="scientific">Dyella japonica</name>
    <dbReference type="NCBI Taxonomy" id="231455"/>
    <lineage>
        <taxon>Bacteria</taxon>
        <taxon>Pseudomonadati</taxon>
        <taxon>Pseudomonadota</taxon>
        <taxon>Gammaproteobacteria</taxon>
        <taxon>Lysobacterales</taxon>
        <taxon>Rhodanobacteraceae</taxon>
        <taxon>Dyella</taxon>
    </lineage>
</organism>
<dbReference type="EMBL" id="JBEPMU010000009">
    <property type="protein sequence ID" value="MET3654799.1"/>
    <property type="molecule type" value="Genomic_DNA"/>
</dbReference>
<dbReference type="Proteomes" id="UP001549184">
    <property type="component" value="Unassembled WGS sequence"/>
</dbReference>
<comment type="caution">
    <text evidence="1">The sequence shown here is derived from an EMBL/GenBank/DDBJ whole genome shotgun (WGS) entry which is preliminary data.</text>
</comment>
<name>A0ABV2K3Z0_9GAMM</name>
<evidence type="ECO:0000313" key="2">
    <source>
        <dbReference type="Proteomes" id="UP001549184"/>
    </source>
</evidence>
<accession>A0ABV2K3Z0</accession>
<keyword evidence="2" id="KW-1185">Reference proteome</keyword>
<gene>
    <name evidence="1" type="ORF">ABIC75_004547</name>
</gene>